<comment type="caution">
    <text evidence="1">The sequence shown here is derived from an EMBL/GenBank/DDBJ whole genome shotgun (WGS) entry which is preliminary data.</text>
</comment>
<dbReference type="AlphaFoldDB" id="A0A409XHJ9"/>
<name>A0A409XHJ9_PSICY</name>
<dbReference type="EMBL" id="NHYD01001678">
    <property type="protein sequence ID" value="PPQ90211.1"/>
    <property type="molecule type" value="Genomic_DNA"/>
</dbReference>
<reference evidence="1 2" key="1">
    <citation type="journal article" date="2018" name="Evol. Lett.">
        <title>Horizontal gene cluster transfer increased hallucinogenic mushroom diversity.</title>
        <authorList>
            <person name="Reynolds H.T."/>
            <person name="Vijayakumar V."/>
            <person name="Gluck-Thaler E."/>
            <person name="Korotkin H.B."/>
            <person name="Matheny P.B."/>
            <person name="Slot J.C."/>
        </authorList>
    </citation>
    <scope>NUCLEOTIDE SEQUENCE [LARGE SCALE GENOMIC DNA]</scope>
    <source>
        <strain evidence="1 2">2631</strain>
    </source>
</reference>
<dbReference type="Proteomes" id="UP000283269">
    <property type="component" value="Unassembled WGS sequence"/>
</dbReference>
<evidence type="ECO:0000313" key="2">
    <source>
        <dbReference type="Proteomes" id="UP000283269"/>
    </source>
</evidence>
<gene>
    <name evidence="1" type="ORF">CVT25_001701</name>
</gene>
<dbReference type="InParanoid" id="A0A409XHJ9"/>
<keyword evidence="2" id="KW-1185">Reference proteome</keyword>
<accession>A0A409XHJ9</accession>
<evidence type="ECO:0000313" key="1">
    <source>
        <dbReference type="EMBL" id="PPQ90211.1"/>
    </source>
</evidence>
<sequence>MDVEGEAVGIFNLELREGGGGSTLFVGARKSDENEEPRRLMASAGVFVCEPEAARGRGLGGMLTAKNDDEDEDVHFDSTAFPIVLLTSKCVARNKTLTHLLASSPTIILSPPNISNDISATRHYFAHPLHPACHCHALCNGPLSFRIVVVVRVRVRVVCQGTGVVMGCGRSRTALPVPVHGYSPLLIAPKTKALGDPNGCREHAKEARPQEIEAQHPQHGDGARIHARLQVRATRKGSI</sequence>
<protein>
    <submittedName>
        <fullName evidence="1">Uncharacterized protein</fullName>
    </submittedName>
</protein>
<organism evidence="1 2">
    <name type="scientific">Psilocybe cyanescens</name>
    <dbReference type="NCBI Taxonomy" id="93625"/>
    <lineage>
        <taxon>Eukaryota</taxon>
        <taxon>Fungi</taxon>
        <taxon>Dikarya</taxon>
        <taxon>Basidiomycota</taxon>
        <taxon>Agaricomycotina</taxon>
        <taxon>Agaricomycetes</taxon>
        <taxon>Agaricomycetidae</taxon>
        <taxon>Agaricales</taxon>
        <taxon>Agaricineae</taxon>
        <taxon>Strophariaceae</taxon>
        <taxon>Psilocybe</taxon>
    </lineage>
</organism>
<proteinExistence type="predicted"/>